<evidence type="ECO:0000256" key="1">
    <source>
        <dbReference type="SAM" id="MobiDB-lite"/>
    </source>
</evidence>
<dbReference type="InterPro" id="IPR002110">
    <property type="entry name" value="Ankyrin_rpt"/>
</dbReference>
<dbReference type="AlphaFoldDB" id="V6TT53"/>
<evidence type="ECO:0000313" key="3">
    <source>
        <dbReference type="Proteomes" id="UP000018040"/>
    </source>
</evidence>
<accession>V6TT53</accession>
<sequence length="52" mass="5883">MEHTRRNRADDGGSTRAHKGGRTALMYTVRTNHPGCVKLLVKKESEMRGRTD</sequence>
<organism evidence="2 3">
    <name type="scientific">Giardia intestinalis</name>
    <name type="common">Giardia lamblia</name>
    <dbReference type="NCBI Taxonomy" id="5741"/>
    <lineage>
        <taxon>Eukaryota</taxon>
        <taxon>Metamonada</taxon>
        <taxon>Diplomonadida</taxon>
        <taxon>Hexamitidae</taxon>
        <taxon>Giardiinae</taxon>
        <taxon>Giardia</taxon>
    </lineage>
</organism>
<feature type="compositionally biased region" description="Basic and acidic residues" evidence="1">
    <location>
        <begin position="1"/>
        <end position="13"/>
    </location>
</feature>
<dbReference type="SUPFAM" id="SSF48403">
    <property type="entry name" value="Ankyrin repeat"/>
    <property type="match status" value="1"/>
</dbReference>
<dbReference type="Proteomes" id="UP000018040">
    <property type="component" value="Unassembled WGS sequence"/>
</dbReference>
<feature type="region of interest" description="Disordered" evidence="1">
    <location>
        <begin position="1"/>
        <end position="23"/>
    </location>
</feature>
<reference evidence="2 3" key="2">
    <citation type="journal article" date="2013" name="Genome Biol. Evol.">
        <title>Genome sequencing of Giardia lamblia genotypes A2 and B isolates (DH and GS) and comparative analysis with the genomes of genotypes A1 and E (WB and Pig).</title>
        <authorList>
            <person name="Adam R.D."/>
            <person name="Dahlstrom E.W."/>
            <person name="Martens C.A."/>
            <person name="Bruno D.P."/>
            <person name="Barbian K.D."/>
            <person name="Ricklefs S.M."/>
            <person name="Hernandez M.M."/>
            <person name="Narla N.P."/>
            <person name="Patel R.B."/>
            <person name="Porcella S.F."/>
            <person name="Nash T.E."/>
        </authorList>
    </citation>
    <scope>NUCLEOTIDE SEQUENCE [LARGE SCALE GENOMIC DNA]</scope>
    <source>
        <strain evidence="2 3">GS</strain>
    </source>
</reference>
<comment type="caution">
    <text evidence="2">The sequence shown here is derived from an EMBL/GenBank/DDBJ whole genome shotgun (WGS) entry which is preliminary data.</text>
</comment>
<proteinExistence type="predicted"/>
<gene>
    <name evidence="2" type="ORF">GSB_155208</name>
</gene>
<dbReference type="InterPro" id="IPR036770">
    <property type="entry name" value="Ankyrin_rpt-contain_sf"/>
</dbReference>
<reference evidence="3" key="1">
    <citation type="submission" date="2012-02" db="EMBL/GenBank/DDBJ databases">
        <title>Genome sequencing of Giardia lamblia Genotypes A2 and B isolates (DH and GS) and comparative analysis with the genomes of Genotypes A1 and E (WB and Pig).</title>
        <authorList>
            <person name="Adam R."/>
            <person name="Dahlstrom E."/>
            <person name="Martens C."/>
            <person name="Bruno D."/>
            <person name="Barbian K."/>
            <person name="Porcella S.F."/>
            <person name="Nash T."/>
        </authorList>
    </citation>
    <scope>NUCLEOTIDE SEQUENCE</scope>
    <source>
        <strain evidence="3">GS</strain>
    </source>
</reference>
<protein>
    <submittedName>
        <fullName evidence="2">Uncharacterized protein</fullName>
    </submittedName>
</protein>
<dbReference type="Gene3D" id="1.25.40.20">
    <property type="entry name" value="Ankyrin repeat-containing domain"/>
    <property type="match status" value="1"/>
</dbReference>
<dbReference type="Pfam" id="PF00023">
    <property type="entry name" value="Ank"/>
    <property type="match status" value="1"/>
</dbReference>
<dbReference type="EMBL" id="AHHH01000291">
    <property type="protein sequence ID" value="ESU40185.1"/>
    <property type="molecule type" value="Genomic_DNA"/>
</dbReference>
<name>V6TT53_GIAIN</name>
<evidence type="ECO:0000313" key="2">
    <source>
        <dbReference type="EMBL" id="ESU40185.1"/>
    </source>
</evidence>